<dbReference type="Proteomes" id="UP001295469">
    <property type="component" value="Chromosome C03"/>
</dbReference>
<gene>
    <name evidence="1" type="ORF">DARMORV10_C03P18180.1</name>
</gene>
<sequence length="190" mass="20917">MATSKIPLSELKPGHCSRTVVSRFSVLGSYKCEERSNNDFKLLDSIVAIRLHEFTKLVKVHDAANHIPTEMFMFRELEQVIALTNTNVELQCDTVRWCQGAGDCFISGVDDLLSGVATTNGATSHVPSVSENYSVKFPNTSDVNVLRFGCIVASDAAMTNVTNVRAVEVPHLMGQGEEQDPRNPSKKTWT</sequence>
<name>A0A816I488_BRANA</name>
<proteinExistence type="predicted"/>
<accession>A0A816I488</accession>
<organism evidence="1">
    <name type="scientific">Brassica napus</name>
    <name type="common">Rape</name>
    <dbReference type="NCBI Taxonomy" id="3708"/>
    <lineage>
        <taxon>Eukaryota</taxon>
        <taxon>Viridiplantae</taxon>
        <taxon>Streptophyta</taxon>
        <taxon>Embryophyta</taxon>
        <taxon>Tracheophyta</taxon>
        <taxon>Spermatophyta</taxon>
        <taxon>Magnoliopsida</taxon>
        <taxon>eudicotyledons</taxon>
        <taxon>Gunneridae</taxon>
        <taxon>Pentapetalae</taxon>
        <taxon>rosids</taxon>
        <taxon>malvids</taxon>
        <taxon>Brassicales</taxon>
        <taxon>Brassicaceae</taxon>
        <taxon>Brassiceae</taxon>
        <taxon>Brassica</taxon>
    </lineage>
</organism>
<reference evidence="1" key="1">
    <citation type="submission" date="2021-01" db="EMBL/GenBank/DDBJ databases">
        <authorList>
            <consortium name="Genoscope - CEA"/>
            <person name="William W."/>
        </authorList>
    </citation>
    <scope>NUCLEOTIDE SEQUENCE</scope>
</reference>
<protein>
    <submittedName>
        <fullName evidence="1">(rape) hypothetical protein</fullName>
    </submittedName>
</protein>
<evidence type="ECO:0000313" key="1">
    <source>
        <dbReference type="EMBL" id="CAF1699287.1"/>
    </source>
</evidence>
<dbReference type="AlphaFoldDB" id="A0A816I488"/>
<dbReference type="EMBL" id="HG994367">
    <property type="protein sequence ID" value="CAF1699287.1"/>
    <property type="molecule type" value="Genomic_DNA"/>
</dbReference>